<dbReference type="Proteomes" id="UP000612893">
    <property type="component" value="Unassembled WGS sequence"/>
</dbReference>
<dbReference type="InterPro" id="IPR036779">
    <property type="entry name" value="LysM_dom_sf"/>
</dbReference>
<dbReference type="RefSeq" id="WP_338199130.1">
    <property type="nucleotide sequence ID" value="NZ_JAEKNR010000039.1"/>
</dbReference>
<dbReference type="Pfam" id="PF19266">
    <property type="entry name" value="CIS_tube"/>
    <property type="match status" value="1"/>
</dbReference>
<comment type="caution">
    <text evidence="2">The sequence shown here is derived from an EMBL/GenBank/DDBJ whole genome shotgun (WGS) entry which is preliminary data.</text>
</comment>
<evidence type="ECO:0000259" key="1">
    <source>
        <dbReference type="PROSITE" id="PS51782"/>
    </source>
</evidence>
<gene>
    <name evidence="2" type="ORF">JF922_03475</name>
</gene>
<dbReference type="CDD" id="cd00118">
    <property type="entry name" value="LysM"/>
    <property type="match status" value="1"/>
</dbReference>
<evidence type="ECO:0000313" key="2">
    <source>
        <dbReference type="EMBL" id="MBJ7597133.1"/>
    </source>
</evidence>
<proteinExistence type="predicted"/>
<keyword evidence="3" id="KW-1185">Reference proteome</keyword>
<dbReference type="InterPro" id="IPR018392">
    <property type="entry name" value="LysM"/>
</dbReference>
<evidence type="ECO:0000313" key="3">
    <source>
        <dbReference type="Proteomes" id="UP000612893"/>
    </source>
</evidence>
<feature type="domain" description="LysM" evidence="1">
    <location>
        <begin position="160"/>
        <end position="207"/>
    </location>
</feature>
<dbReference type="EMBL" id="JAEKNR010000039">
    <property type="protein sequence ID" value="MBJ7597133.1"/>
    <property type="molecule type" value="Genomic_DNA"/>
</dbReference>
<dbReference type="PROSITE" id="PS51782">
    <property type="entry name" value="LYSM"/>
    <property type="match status" value="1"/>
</dbReference>
<sequence length="217" mass="23733">MKAKLVDGDGKRLEFRFNPKEYSVNKAAAWTRPTNKGAKSSTRPEFGGVQPQTVQLELFFDDWEGKGDLVQDINTLLGWLKPSDKSIDTKKPEPQLLHLEGGNTGPLSQFKGVLKSVNAKYTMFKNDGTPVRATVTIALEEFPVEPAKTNPSSGSPMGRRTHVVVAGDSLHSVAYAEYDDPALWRGLALFNGIDDPLRLRPGTRLLIPTADEAAALS</sequence>
<name>A0A934K5L3_9BACT</name>
<accession>A0A934K5L3</accession>
<dbReference type="AlphaFoldDB" id="A0A934K5L3"/>
<dbReference type="InterPro" id="IPR045361">
    <property type="entry name" value="CIS_tube_prot_N"/>
</dbReference>
<protein>
    <submittedName>
        <fullName evidence="2">LysM peptidoglycan-binding domain-containing protein</fullName>
    </submittedName>
</protein>
<dbReference type="Gene3D" id="3.10.350.10">
    <property type="entry name" value="LysM domain"/>
    <property type="match status" value="1"/>
</dbReference>
<reference evidence="2" key="1">
    <citation type="submission" date="2020-10" db="EMBL/GenBank/DDBJ databases">
        <title>Ca. Dormibacterota MAGs.</title>
        <authorList>
            <person name="Montgomery K."/>
        </authorList>
    </citation>
    <scope>NUCLEOTIDE SEQUENCE [LARGE SCALE GENOMIC DNA]</scope>
    <source>
        <strain evidence="2">SC8812_S17_10</strain>
    </source>
</reference>
<organism evidence="2 3">
    <name type="scientific">Candidatus Nephthysia bennettiae</name>
    <dbReference type="NCBI Taxonomy" id="3127016"/>
    <lineage>
        <taxon>Bacteria</taxon>
        <taxon>Bacillati</taxon>
        <taxon>Candidatus Dormiibacterota</taxon>
        <taxon>Candidatus Dormibacteria</taxon>
        <taxon>Candidatus Dormibacterales</taxon>
        <taxon>Candidatus Dormibacteraceae</taxon>
        <taxon>Candidatus Nephthysia</taxon>
    </lineage>
</organism>